<comment type="catalytic activity">
    <reaction evidence="8">
        <text>ATP + H2O = ADP + phosphate + H(+)</text>
        <dbReference type="Rhea" id="RHEA:13065"/>
        <dbReference type="ChEBI" id="CHEBI:15377"/>
        <dbReference type="ChEBI" id="CHEBI:15378"/>
        <dbReference type="ChEBI" id="CHEBI:30616"/>
        <dbReference type="ChEBI" id="CHEBI:43474"/>
        <dbReference type="ChEBI" id="CHEBI:456216"/>
        <dbReference type="EC" id="3.6.4.13"/>
    </reaction>
</comment>
<comment type="subcellular location">
    <subcellularLocation>
        <location evidence="1">Plastid</location>
        <location evidence="1">Chloroplast</location>
    </subcellularLocation>
</comment>
<evidence type="ECO:0000256" key="2">
    <source>
        <dbReference type="ARBA" id="ARBA00022741"/>
    </source>
</evidence>
<feature type="compositionally biased region" description="Low complexity" evidence="9">
    <location>
        <begin position="62"/>
        <end position="74"/>
    </location>
</feature>
<dbReference type="Proteomes" id="UP000011087">
    <property type="component" value="Unassembled WGS sequence"/>
</dbReference>
<evidence type="ECO:0000259" key="10">
    <source>
        <dbReference type="PROSITE" id="PS51192"/>
    </source>
</evidence>
<accession>L1IGQ9</accession>
<dbReference type="PROSITE" id="PS00039">
    <property type="entry name" value="DEAD_ATP_HELICASE"/>
    <property type="match status" value="1"/>
</dbReference>
<feature type="domain" description="Helicase ATP-binding" evidence="10">
    <location>
        <begin position="116"/>
        <end position="307"/>
    </location>
</feature>
<dbReference type="PaxDb" id="55529-EKX35020"/>
<dbReference type="EC" id="3.6.4.13" evidence="8"/>
<evidence type="ECO:0000256" key="5">
    <source>
        <dbReference type="ARBA" id="ARBA00022840"/>
    </source>
</evidence>
<keyword evidence="5 7" id="KW-0067">ATP-binding</keyword>
<protein>
    <recommendedName>
        <fullName evidence="8">ATP-dependent RNA helicase</fullName>
        <ecNumber evidence="8">3.6.4.13</ecNumber>
    </recommendedName>
</protein>
<dbReference type="PROSITE" id="PS51194">
    <property type="entry name" value="HELICASE_CTER"/>
    <property type="match status" value="1"/>
</dbReference>
<dbReference type="EnsemblProtists" id="EKX35020">
    <property type="protein sequence ID" value="EKX35020"/>
    <property type="gene ID" value="GUITHDRAFT_118768"/>
</dbReference>
<dbReference type="PANTHER" id="PTHR24031">
    <property type="entry name" value="RNA HELICASE"/>
    <property type="match status" value="1"/>
</dbReference>
<name>L1IGQ9_GUITC</name>
<evidence type="ECO:0000256" key="6">
    <source>
        <dbReference type="ARBA" id="ARBA00022884"/>
    </source>
</evidence>
<evidence type="ECO:0000256" key="7">
    <source>
        <dbReference type="RuleBase" id="RU000492"/>
    </source>
</evidence>
<dbReference type="InterPro" id="IPR011545">
    <property type="entry name" value="DEAD/DEAH_box_helicase_dom"/>
</dbReference>
<dbReference type="InterPro" id="IPR027417">
    <property type="entry name" value="P-loop_NTPase"/>
</dbReference>
<reference evidence="13" key="3">
    <citation type="submission" date="2015-06" db="UniProtKB">
        <authorList>
            <consortium name="EnsemblProtists"/>
        </authorList>
    </citation>
    <scope>IDENTIFICATION</scope>
</reference>
<keyword evidence="3 7" id="KW-0378">Hydrolase</keyword>
<evidence type="ECO:0000256" key="9">
    <source>
        <dbReference type="SAM" id="MobiDB-lite"/>
    </source>
</evidence>
<evidence type="ECO:0000313" key="12">
    <source>
        <dbReference type="EMBL" id="EKX35020.1"/>
    </source>
</evidence>
<evidence type="ECO:0000256" key="4">
    <source>
        <dbReference type="ARBA" id="ARBA00022806"/>
    </source>
</evidence>
<keyword evidence="6 8" id="KW-0694">RNA-binding</keyword>
<dbReference type="PROSITE" id="PS51192">
    <property type="entry name" value="HELICASE_ATP_BIND_1"/>
    <property type="match status" value="1"/>
</dbReference>
<dbReference type="GO" id="GO:0003724">
    <property type="term" value="F:RNA helicase activity"/>
    <property type="evidence" value="ECO:0007669"/>
    <property type="project" value="UniProtKB-EC"/>
</dbReference>
<dbReference type="SMART" id="SM00487">
    <property type="entry name" value="DEXDc"/>
    <property type="match status" value="1"/>
</dbReference>
<reference evidence="12 14" key="1">
    <citation type="journal article" date="2012" name="Nature">
        <title>Algal genomes reveal evolutionary mosaicism and the fate of nucleomorphs.</title>
        <authorList>
            <consortium name="DOE Joint Genome Institute"/>
            <person name="Curtis B.A."/>
            <person name="Tanifuji G."/>
            <person name="Burki F."/>
            <person name="Gruber A."/>
            <person name="Irimia M."/>
            <person name="Maruyama S."/>
            <person name="Arias M.C."/>
            <person name="Ball S.G."/>
            <person name="Gile G.H."/>
            <person name="Hirakawa Y."/>
            <person name="Hopkins J.F."/>
            <person name="Kuo A."/>
            <person name="Rensing S.A."/>
            <person name="Schmutz J."/>
            <person name="Symeonidi A."/>
            <person name="Elias M."/>
            <person name="Eveleigh R.J."/>
            <person name="Herman E.K."/>
            <person name="Klute M.J."/>
            <person name="Nakayama T."/>
            <person name="Obornik M."/>
            <person name="Reyes-Prieto A."/>
            <person name="Armbrust E.V."/>
            <person name="Aves S.J."/>
            <person name="Beiko R.G."/>
            <person name="Coutinho P."/>
            <person name="Dacks J.B."/>
            <person name="Durnford D.G."/>
            <person name="Fast N.M."/>
            <person name="Green B.R."/>
            <person name="Grisdale C.J."/>
            <person name="Hempel F."/>
            <person name="Henrissat B."/>
            <person name="Hoppner M.P."/>
            <person name="Ishida K."/>
            <person name="Kim E."/>
            <person name="Koreny L."/>
            <person name="Kroth P.G."/>
            <person name="Liu Y."/>
            <person name="Malik S.B."/>
            <person name="Maier U.G."/>
            <person name="McRose D."/>
            <person name="Mock T."/>
            <person name="Neilson J.A."/>
            <person name="Onodera N.T."/>
            <person name="Poole A.M."/>
            <person name="Pritham E.J."/>
            <person name="Richards T.A."/>
            <person name="Rocap G."/>
            <person name="Roy S.W."/>
            <person name="Sarai C."/>
            <person name="Schaack S."/>
            <person name="Shirato S."/>
            <person name="Slamovits C.H."/>
            <person name="Spencer D.F."/>
            <person name="Suzuki S."/>
            <person name="Worden A.Z."/>
            <person name="Zauner S."/>
            <person name="Barry K."/>
            <person name="Bell C."/>
            <person name="Bharti A.K."/>
            <person name="Crow J.A."/>
            <person name="Grimwood J."/>
            <person name="Kramer R."/>
            <person name="Lindquist E."/>
            <person name="Lucas S."/>
            <person name="Salamov A."/>
            <person name="McFadden G.I."/>
            <person name="Lane C.E."/>
            <person name="Keeling P.J."/>
            <person name="Gray M.W."/>
            <person name="Grigoriev I.V."/>
            <person name="Archibald J.M."/>
        </authorList>
    </citation>
    <scope>NUCLEOTIDE SEQUENCE</scope>
    <source>
        <strain evidence="12 14">CCMP2712</strain>
    </source>
</reference>
<dbReference type="HOGENOM" id="CLU_003041_26_4_1"/>
<organism evidence="12">
    <name type="scientific">Guillardia theta (strain CCMP2712)</name>
    <name type="common">Cryptophyte</name>
    <dbReference type="NCBI Taxonomy" id="905079"/>
    <lineage>
        <taxon>Eukaryota</taxon>
        <taxon>Cryptophyceae</taxon>
        <taxon>Pyrenomonadales</taxon>
        <taxon>Geminigeraceae</taxon>
        <taxon>Guillardia</taxon>
    </lineage>
</organism>
<dbReference type="SUPFAM" id="SSF52540">
    <property type="entry name" value="P-loop containing nucleoside triphosphate hydrolases"/>
    <property type="match status" value="1"/>
</dbReference>
<dbReference type="SMART" id="SM00490">
    <property type="entry name" value="HELICc"/>
    <property type="match status" value="1"/>
</dbReference>
<evidence type="ECO:0000256" key="8">
    <source>
        <dbReference type="RuleBase" id="RU365068"/>
    </source>
</evidence>
<feature type="compositionally biased region" description="Basic and acidic residues" evidence="9">
    <location>
        <begin position="566"/>
        <end position="584"/>
    </location>
</feature>
<dbReference type="OrthoDB" id="7396459at2759"/>
<reference evidence="14" key="2">
    <citation type="submission" date="2012-11" db="EMBL/GenBank/DDBJ databases">
        <authorList>
            <person name="Kuo A."/>
            <person name="Curtis B.A."/>
            <person name="Tanifuji G."/>
            <person name="Burki F."/>
            <person name="Gruber A."/>
            <person name="Irimia M."/>
            <person name="Maruyama S."/>
            <person name="Arias M.C."/>
            <person name="Ball S.G."/>
            <person name="Gile G.H."/>
            <person name="Hirakawa Y."/>
            <person name="Hopkins J.F."/>
            <person name="Rensing S.A."/>
            <person name="Schmutz J."/>
            <person name="Symeonidi A."/>
            <person name="Elias M."/>
            <person name="Eveleigh R.J."/>
            <person name="Herman E.K."/>
            <person name="Klute M.J."/>
            <person name="Nakayama T."/>
            <person name="Obornik M."/>
            <person name="Reyes-Prieto A."/>
            <person name="Armbrust E.V."/>
            <person name="Aves S.J."/>
            <person name="Beiko R.G."/>
            <person name="Coutinho P."/>
            <person name="Dacks J.B."/>
            <person name="Durnford D.G."/>
            <person name="Fast N.M."/>
            <person name="Green B.R."/>
            <person name="Grisdale C."/>
            <person name="Hempe F."/>
            <person name="Henrissat B."/>
            <person name="Hoppner M.P."/>
            <person name="Ishida K.-I."/>
            <person name="Kim E."/>
            <person name="Koreny L."/>
            <person name="Kroth P.G."/>
            <person name="Liu Y."/>
            <person name="Malik S.-B."/>
            <person name="Maier U.G."/>
            <person name="McRose D."/>
            <person name="Mock T."/>
            <person name="Neilson J.A."/>
            <person name="Onodera N.T."/>
            <person name="Poole A.M."/>
            <person name="Pritham E.J."/>
            <person name="Richards T.A."/>
            <person name="Rocap G."/>
            <person name="Roy S.W."/>
            <person name="Sarai C."/>
            <person name="Schaack S."/>
            <person name="Shirato S."/>
            <person name="Slamovits C.H."/>
            <person name="Spencer D.F."/>
            <person name="Suzuki S."/>
            <person name="Worden A.Z."/>
            <person name="Zauner S."/>
            <person name="Barry K."/>
            <person name="Bell C."/>
            <person name="Bharti A.K."/>
            <person name="Crow J.A."/>
            <person name="Grimwood J."/>
            <person name="Kramer R."/>
            <person name="Lindquist E."/>
            <person name="Lucas S."/>
            <person name="Salamov A."/>
            <person name="McFadden G.I."/>
            <person name="Lane C.E."/>
            <person name="Keeling P.J."/>
            <person name="Gray M.W."/>
            <person name="Grigoriev I.V."/>
            <person name="Archibald J.M."/>
        </authorList>
    </citation>
    <scope>NUCLEOTIDE SEQUENCE</scope>
    <source>
        <strain evidence="14">CCMP2712</strain>
    </source>
</reference>
<dbReference type="EMBL" id="JH993098">
    <property type="protein sequence ID" value="EKX35020.1"/>
    <property type="molecule type" value="Genomic_DNA"/>
</dbReference>
<dbReference type="InterPro" id="IPR000629">
    <property type="entry name" value="RNA-helicase_DEAD-box_CS"/>
</dbReference>
<dbReference type="Gene3D" id="3.40.50.300">
    <property type="entry name" value="P-loop containing nucleotide triphosphate hydrolases"/>
    <property type="match status" value="2"/>
</dbReference>
<dbReference type="STRING" id="905079.L1IGQ9"/>
<dbReference type="InterPro" id="IPR014001">
    <property type="entry name" value="Helicase_ATP-bd"/>
</dbReference>
<dbReference type="InterPro" id="IPR001650">
    <property type="entry name" value="Helicase_C-like"/>
</dbReference>
<evidence type="ECO:0000259" key="11">
    <source>
        <dbReference type="PROSITE" id="PS51194"/>
    </source>
</evidence>
<dbReference type="RefSeq" id="XP_005822000.1">
    <property type="nucleotide sequence ID" value="XM_005821943.1"/>
</dbReference>
<comment type="domain">
    <text evidence="8">The Q motif is unique to and characteristic of the DEAD box family of RNA helicases and controls ATP binding and hydrolysis.</text>
</comment>
<dbReference type="eggNOG" id="KOG0345">
    <property type="taxonomic scope" value="Eukaryota"/>
</dbReference>
<dbReference type="GO" id="GO:0005524">
    <property type="term" value="F:ATP binding"/>
    <property type="evidence" value="ECO:0007669"/>
    <property type="project" value="UniProtKB-UniRule"/>
</dbReference>
<comment type="similarity">
    <text evidence="7">Belongs to the DEAD box helicase family.</text>
</comment>
<feature type="domain" description="Helicase C-terminal" evidence="11">
    <location>
        <begin position="340"/>
        <end position="490"/>
    </location>
</feature>
<proteinExistence type="inferred from homology"/>
<dbReference type="Pfam" id="PF00270">
    <property type="entry name" value="DEAD"/>
    <property type="match status" value="1"/>
</dbReference>
<evidence type="ECO:0000256" key="1">
    <source>
        <dbReference type="ARBA" id="ARBA00004229"/>
    </source>
</evidence>
<dbReference type="CDD" id="cd17960">
    <property type="entry name" value="DEADc_DDX55"/>
    <property type="match status" value="1"/>
</dbReference>
<dbReference type="GO" id="GO:0016787">
    <property type="term" value="F:hydrolase activity"/>
    <property type="evidence" value="ECO:0007669"/>
    <property type="project" value="UniProtKB-KW"/>
</dbReference>
<feature type="compositionally biased region" description="Basic residues" evidence="9">
    <location>
        <begin position="45"/>
        <end position="54"/>
    </location>
</feature>
<comment type="function">
    <text evidence="8">RNA helicase.</text>
</comment>
<evidence type="ECO:0000313" key="13">
    <source>
        <dbReference type="EnsemblProtists" id="EKX35020"/>
    </source>
</evidence>
<keyword evidence="4 7" id="KW-0347">Helicase</keyword>
<dbReference type="AlphaFoldDB" id="L1IGQ9"/>
<dbReference type="GeneID" id="17291754"/>
<feature type="region of interest" description="Disordered" evidence="9">
    <location>
        <begin position="566"/>
        <end position="632"/>
    </location>
</feature>
<feature type="region of interest" description="Disordered" evidence="9">
    <location>
        <begin position="19"/>
        <end position="77"/>
    </location>
</feature>
<dbReference type="GO" id="GO:0003723">
    <property type="term" value="F:RNA binding"/>
    <property type="evidence" value="ECO:0007669"/>
    <property type="project" value="UniProtKB-UniRule"/>
</dbReference>
<dbReference type="KEGG" id="gtt:GUITHDRAFT_118768"/>
<sequence length="668" mass="75223">MAAQRGAGGTWLREILRRQRRHEARRDSLAAGHVRSPRLAEGTRKTPKTPKTPKKLANLTDPSSPAASSANAPSELVPHLSQDPFTSVLPSLSNFTLHALESLKFKYMAPVQKMVIPLLLSSKDVVVEAPTGSGKTVAFLVPAFELLARSSDTLDKTDIGSLIIAPTRELALQIESLSAVFSSHCSFPSHSFVGGSNETNNMRRFKELGGNVLIATPGRFIETISKKNLTGKGTSGIDALRSLQLLVLDEADRLLHMGFEQQLTRIFSLIPKQRSFTASDRTGLFSATMTSSLTELVRVGMRNPCRVAVTVKGKEGQALTTPVELSHYYMEVAPRQRLNQLIHLLITLKEKKAGKIIIFFLTCWAVDYFARILPKLKTCQGLHFVGLHGKLDQKKRSKAVEELRNSKEAILLCTDVAARGLDFDDISWVIQFDPPQDPDFFVHRVGRAGRMGRRGKSVIFLAPSEIDYIQMVESRNMKLEEIPCSADARDVLQEIRSLVREDRDLMRRGQRTFVSIGHGMSLGLLQLPYMRELLQAGATAKRRMLLLPGFEPEEIDLDSIAFKDAKREKERQEQLKNEEDERDKQAKKRRAARNAQSWSKKLDKMERRQKKKARKERVLTVPQVREEELSDDEIEQMRKEYALLKKMKKGKLPVNQLDQELDESANSL</sequence>
<evidence type="ECO:0000256" key="3">
    <source>
        <dbReference type="ARBA" id="ARBA00022801"/>
    </source>
</evidence>
<evidence type="ECO:0000313" key="14">
    <source>
        <dbReference type="Proteomes" id="UP000011087"/>
    </source>
</evidence>
<dbReference type="GO" id="GO:0009507">
    <property type="term" value="C:chloroplast"/>
    <property type="evidence" value="ECO:0007669"/>
    <property type="project" value="UniProtKB-SubCell"/>
</dbReference>
<dbReference type="CDD" id="cd18787">
    <property type="entry name" value="SF2_C_DEAD"/>
    <property type="match status" value="1"/>
</dbReference>
<keyword evidence="2 7" id="KW-0547">Nucleotide-binding</keyword>
<dbReference type="Pfam" id="PF00271">
    <property type="entry name" value="Helicase_C"/>
    <property type="match status" value="1"/>
</dbReference>
<gene>
    <name evidence="12" type="ORF">GUITHDRAFT_118768</name>
</gene>
<keyword evidence="14" id="KW-1185">Reference proteome</keyword>
<dbReference type="OMA" id="AYKEHEC"/>